<proteinExistence type="predicted"/>
<keyword evidence="2" id="KW-1133">Transmembrane helix</keyword>
<name>A0A1H4QCT7_TSUTY</name>
<evidence type="ECO:0000313" key="4">
    <source>
        <dbReference type="Proteomes" id="UP000182241"/>
    </source>
</evidence>
<gene>
    <name evidence="3" type="ORF">SAMN04489793_1713</name>
</gene>
<feature type="region of interest" description="Disordered" evidence="1">
    <location>
        <begin position="231"/>
        <end position="269"/>
    </location>
</feature>
<dbReference type="RefSeq" id="WP_068742642.1">
    <property type="nucleotide sequence ID" value="NZ_CP070357.1"/>
</dbReference>
<keyword evidence="4" id="KW-1185">Reference proteome</keyword>
<dbReference type="AlphaFoldDB" id="A0A1H4QCT7"/>
<accession>A0A1H4QCT7</accession>
<evidence type="ECO:0000256" key="2">
    <source>
        <dbReference type="SAM" id="Phobius"/>
    </source>
</evidence>
<keyword evidence="2" id="KW-0812">Transmembrane</keyword>
<evidence type="ECO:0008006" key="5">
    <source>
        <dbReference type="Google" id="ProtNLM"/>
    </source>
</evidence>
<feature type="transmembrane region" description="Helical" evidence="2">
    <location>
        <begin position="79"/>
        <end position="100"/>
    </location>
</feature>
<sequence length="269" mass="27442">MTDHAPDEKATTTDDAAAEDAVVEHAGPEDAPTEAEAAPPAKEPAAKPAVEDDDIEGERSDTSGRRGLASPAGSTVTTVVATVAVIAVVAAIGIVGYLFLDTRNELSSVTNAQADRSQAEKVAGEYAAGAAAMDFRDLGPWRASLVKGVSPELKAKMDAAGGAMTQLLVPLQWASTATVSDTVVTSQSGPIYKVNAYVKTDVSNIQHPDGGYVSLNLWTVTLDKDKGWQVTDSGGDSALLNASRAAEAPAPPAQGRPAPPADGAPSPGN</sequence>
<dbReference type="OrthoDB" id="4381663at2"/>
<evidence type="ECO:0000313" key="3">
    <source>
        <dbReference type="EMBL" id="SEC17407.1"/>
    </source>
</evidence>
<organism evidence="3 4">
    <name type="scientific">Tsukamurella tyrosinosolvens</name>
    <dbReference type="NCBI Taxonomy" id="57704"/>
    <lineage>
        <taxon>Bacteria</taxon>
        <taxon>Bacillati</taxon>
        <taxon>Actinomycetota</taxon>
        <taxon>Actinomycetes</taxon>
        <taxon>Mycobacteriales</taxon>
        <taxon>Tsukamurellaceae</taxon>
        <taxon>Tsukamurella</taxon>
    </lineage>
</organism>
<dbReference type="EMBL" id="FNSA01000003">
    <property type="protein sequence ID" value="SEC17407.1"/>
    <property type="molecule type" value="Genomic_DNA"/>
</dbReference>
<feature type="compositionally biased region" description="Pro residues" evidence="1">
    <location>
        <begin position="249"/>
        <end position="269"/>
    </location>
</feature>
<reference evidence="4" key="1">
    <citation type="submission" date="2016-10" db="EMBL/GenBank/DDBJ databases">
        <authorList>
            <person name="Varghese N."/>
            <person name="Submissions S."/>
        </authorList>
    </citation>
    <scope>NUCLEOTIDE SEQUENCE [LARGE SCALE GENOMIC DNA]</scope>
    <source>
        <strain evidence="4">DSM 44234</strain>
    </source>
</reference>
<keyword evidence="2" id="KW-0472">Membrane</keyword>
<feature type="compositionally biased region" description="Basic and acidic residues" evidence="1">
    <location>
        <begin position="1"/>
        <end position="12"/>
    </location>
</feature>
<protein>
    <recommendedName>
        <fullName evidence="5">Mce-associated membrane protein</fullName>
    </recommendedName>
</protein>
<feature type="region of interest" description="Disordered" evidence="1">
    <location>
        <begin position="1"/>
        <end position="73"/>
    </location>
</feature>
<evidence type="ECO:0000256" key="1">
    <source>
        <dbReference type="SAM" id="MobiDB-lite"/>
    </source>
</evidence>
<dbReference type="Proteomes" id="UP000182241">
    <property type="component" value="Unassembled WGS sequence"/>
</dbReference>
<dbReference type="STRING" id="57704.SAMN04489793_1713"/>